<evidence type="ECO:0000313" key="4">
    <source>
        <dbReference type="Proteomes" id="UP000009328"/>
    </source>
</evidence>
<dbReference type="InterPro" id="IPR036457">
    <property type="entry name" value="PPM-type-like_dom_sf"/>
</dbReference>
<dbReference type="InterPro" id="IPR001932">
    <property type="entry name" value="PPM-type_phosphatase-like_dom"/>
</dbReference>
<comment type="caution">
    <text evidence="3">The sequence shown here is derived from an EMBL/GenBank/DDBJ whole genome shotgun (WGS) entry which is preliminary data.</text>
</comment>
<dbReference type="PROSITE" id="PS51746">
    <property type="entry name" value="PPM_2"/>
    <property type="match status" value="1"/>
</dbReference>
<dbReference type="GO" id="GO:0004722">
    <property type="term" value="F:protein serine/threonine phosphatase activity"/>
    <property type="evidence" value="ECO:0007669"/>
    <property type="project" value="UniProtKB-EC"/>
</dbReference>
<dbReference type="STRING" id="1206466.K0KL59"/>
<comment type="catalytic activity">
    <reaction evidence="1">
        <text>O-phospho-L-threonyl-[protein] + H2O = L-threonyl-[protein] + phosphate</text>
        <dbReference type="Rhea" id="RHEA:47004"/>
        <dbReference type="Rhea" id="RHEA-COMP:11060"/>
        <dbReference type="Rhea" id="RHEA-COMP:11605"/>
        <dbReference type="ChEBI" id="CHEBI:15377"/>
        <dbReference type="ChEBI" id="CHEBI:30013"/>
        <dbReference type="ChEBI" id="CHEBI:43474"/>
        <dbReference type="ChEBI" id="CHEBI:61977"/>
        <dbReference type="EC" id="3.1.3.16"/>
    </reaction>
</comment>
<dbReference type="EMBL" id="CAIF01000039">
    <property type="protein sequence ID" value="CCH42149.1"/>
    <property type="molecule type" value="Genomic_DNA"/>
</dbReference>
<dbReference type="InterPro" id="IPR039123">
    <property type="entry name" value="PPTC7"/>
</dbReference>
<dbReference type="GO" id="GO:0046872">
    <property type="term" value="F:metal ion binding"/>
    <property type="evidence" value="ECO:0007669"/>
    <property type="project" value="UniProtKB-UniRule"/>
</dbReference>
<dbReference type="eggNOG" id="KOG1379">
    <property type="taxonomic scope" value="Eukaryota"/>
</dbReference>
<dbReference type="PANTHER" id="PTHR12320:SF1">
    <property type="entry name" value="PROTEIN PHOSPHATASE PTC7 HOMOLOG"/>
    <property type="match status" value="1"/>
</dbReference>
<keyword evidence="1" id="KW-0460">Magnesium</keyword>
<keyword evidence="1" id="KW-0479">Metal-binding</keyword>
<name>K0KL59_WICCF</name>
<dbReference type="PANTHER" id="PTHR12320">
    <property type="entry name" value="PROTEIN PHOSPHATASE 2C"/>
    <property type="match status" value="1"/>
</dbReference>
<accession>K0KL59</accession>
<keyword evidence="1" id="KW-0904">Protein phosphatase</keyword>
<dbReference type="HOGENOM" id="CLU_029404_7_0_1"/>
<comment type="cofactor">
    <cofactor evidence="1">
        <name>Mg(2+)</name>
        <dbReference type="ChEBI" id="CHEBI:18420"/>
    </cofactor>
</comment>
<dbReference type="SMART" id="SM00332">
    <property type="entry name" value="PP2Cc"/>
    <property type="match status" value="1"/>
</dbReference>
<keyword evidence="1" id="KW-0464">Manganese</keyword>
<comment type="similarity">
    <text evidence="1">Belongs to the PP2C family.</text>
</comment>
<proteinExistence type="inferred from homology"/>
<dbReference type="FunCoup" id="K0KL59">
    <property type="interactions" value="671"/>
</dbReference>
<evidence type="ECO:0000259" key="2">
    <source>
        <dbReference type="PROSITE" id="PS51746"/>
    </source>
</evidence>
<dbReference type="EC" id="3.1.3.16" evidence="1"/>
<dbReference type="FunFam" id="3.60.40.10:FF:000093">
    <property type="entry name" value="Type 2C protein Phosphatase"/>
    <property type="match status" value="1"/>
</dbReference>
<comment type="cofactor">
    <cofactor evidence="1">
        <name>Mn(2+)</name>
        <dbReference type="ChEBI" id="CHEBI:29035"/>
    </cofactor>
</comment>
<sequence>MFTQTLRRSAYLLVVFLGILLAYNSSILDALKYRSRSINLQFKQRRFSTSSSSSSSNTTTGGINDIPFKYNVSVAFQPKERDENKFLNEMFKNKKLDSPTGEDNYFIAAKSAHEIAVGVADGVGGWAELGYDSSAISRELCKAIENGYLYGKDAIFSTNPQYLLNEAFETIQKNGVVKVGGTTACLGVFKSDGILNVANLGDSYCGVFRENKLILATKIQTHGFNTPYQLAIIPQEIWDKHTKKENGKKGRFIMDKPMDSDTYEFKLQKNDIIMFATDGVIDNINIQDIEIFLKDNEDLKINEISQKFVDKVYELSIDEEFSSVFSQELSKLTKQFYTGGKEDDITVVFVQVDQNL</sequence>
<dbReference type="SUPFAM" id="SSF81606">
    <property type="entry name" value="PP2C-like"/>
    <property type="match status" value="1"/>
</dbReference>
<dbReference type="Pfam" id="PF07228">
    <property type="entry name" value="SpoIIE"/>
    <property type="match status" value="1"/>
</dbReference>
<feature type="domain" description="PPM-type phosphatase" evidence="2">
    <location>
        <begin position="87"/>
        <end position="352"/>
    </location>
</feature>
<dbReference type="InParanoid" id="K0KL59"/>
<evidence type="ECO:0000256" key="1">
    <source>
        <dbReference type="RuleBase" id="RU366020"/>
    </source>
</evidence>
<evidence type="ECO:0000313" key="3">
    <source>
        <dbReference type="EMBL" id="CCH42149.1"/>
    </source>
</evidence>
<dbReference type="SMART" id="SM00331">
    <property type="entry name" value="PP2C_SIG"/>
    <property type="match status" value="1"/>
</dbReference>
<reference evidence="3 4" key="1">
    <citation type="journal article" date="2012" name="Eukaryot. Cell">
        <title>Draft genome sequence of Wickerhamomyces ciferrii NRRL Y-1031 F-60-10.</title>
        <authorList>
            <person name="Schneider J."/>
            <person name="Andrea H."/>
            <person name="Blom J."/>
            <person name="Jaenicke S."/>
            <person name="Ruckert C."/>
            <person name="Schorsch C."/>
            <person name="Szczepanowski R."/>
            <person name="Farwick M."/>
            <person name="Goesmann A."/>
            <person name="Puhler A."/>
            <person name="Schaffer S."/>
            <person name="Tauch A."/>
            <person name="Kohler T."/>
            <person name="Brinkrolf K."/>
        </authorList>
    </citation>
    <scope>NUCLEOTIDE SEQUENCE [LARGE SCALE GENOMIC DNA]</scope>
    <source>
        <strain evidence="4">ATCC 14091 / BCRC 22168 / CBS 111 / JCM 3599 / NBRC 0793 / NRRL Y-1031 F-60-10</strain>
    </source>
</reference>
<keyword evidence="1" id="KW-0378">Hydrolase</keyword>
<dbReference type="Proteomes" id="UP000009328">
    <property type="component" value="Unassembled WGS sequence"/>
</dbReference>
<comment type="catalytic activity">
    <reaction evidence="1">
        <text>O-phospho-L-seryl-[protein] + H2O = L-seryl-[protein] + phosphate</text>
        <dbReference type="Rhea" id="RHEA:20629"/>
        <dbReference type="Rhea" id="RHEA-COMP:9863"/>
        <dbReference type="Rhea" id="RHEA-COMP:11604"/>
        <dbReference type="ChEBI" id="CHEBI:15377"/>
        <dbReference type="ChEBI" id="CHEBI:29999"/>
        <dbReference type="ChEBI" id="CHEBI:43474"/>
        <dbReference type="ChEBI" id="CHEBI:83421"/>
        <dbReference type="EC" id="3.1.3.16"/>
    </reaction>
</comment>
<organism evidence="3 4">
    <name type="scientific">Wickerhamomyces ciferrii (strain ATCC 14091 / BCRC 22168 / CBS 111 / JCM 3599 / NBRC 0793 / NRRL Y-1031 F-60-10)</name>
    <name type="common">Yeast</name>
    <name type="synonym">Pichia ciferrii</name>
    <dbReference type="NCBI Taxonomy" id="1206466"/>
    <lineage>
        <taxon>Eukaryota</taxon>
        <taxon>Fungi</taxon>
        <taxon>Dikarya</taxon>
        <taxon>Ascomycota</taxon>
        <taxon>Saccharomycotina</taxon>
        <taxon>Saccharomycetes</taxon>
        <taxon>Phaffomycetales</taxon>
        <taxon>Wickerhamomycetaceae</taxon>
        <taxon>Wickerhamomyces</taxon>
    </lineage>
</organism>
<keyword evidence="4" id="KW-1185">Reference proteome</keyword>
<gene>
    <name evidence="3" type="ORF">BN7_1694</name>
</gene>
<protein>
    <recommendedName>
        <fullName evidence="1">Protein phosphatase</fullName>
        <ecNumber evidence="1">3.1.3.16</ecNumber>
    </recommendedName>
</protein>
<dbReference type="AlphaFoldDB" id="K0KL59"/>
<dbReference type="Gene3D" id="3.60.40.10">
    <property type="entry name" value="PPM-type phosphatase domain"/>
    <property type="match status" value="1"/>
</dbReference>